<evidence type="ECO:0000256" key="2">
    <source>
        <dbReference type="SAM" id="MobiDB-lite"/>
    </source>
</evidence>
<feature type="coiled-coil region" evidence="1">
    <location>
        <begin position="35"/>
        <end position="108"/>
    </location>
</feature>
<keyword evidence="1" id="KW-0175">Coiled coil</keyword>
<dbReference type="InterPro" id="IPR025757">
    <property type="entry name" value="MIP1_Leuzipper"/>
</dbReference>
<evidence type="ECO:0000256" key="1">
    <source>
        <dbReference type="SAM" id="Coils"/>
    </source>
</evidence>
<evidence type="ECO:0000313" key="4">
    <source>
        <dbReference type="EMBL" id="PIN19128.1"/>
    </source>
</evidence>
<protein>
    <recommendedName>
        <fullName evidence="3">Ternary complex factor MIP1 leucine-zipper domain-containing protein</fullName>
    </recommendedName>
</protein>
<feature type="region of interest" description="Disordered" evidence="2">
    <location>
        <begin position="113"/>
        <end position="138"/>
    </location>
</feature>
<keyword evidence="5" id="KW-1185">Reference proteome</keyword>
<dbReference type="STRING" id="429701.A0A2G9HNL6"/>
<organism evidence="4 5">
    <name type="scientific">Handroanthus impetiginosus</name>
    <dbReference type="NCBI Taxonomy" id="429701"/>
    <lineage>
        <taxon>Eukaryota</taxon>
        <taxon>Viridiplantae</taxon>
        <taxon>Streptophyta</taxon>
        <taxon>Embryophyta</taxon>
        <taxon>Tracheophyta</taxon>
        <taxon>Spermatophyta</taxon>
        <taxon>Magnoliopsida</taxon>
        <taxon>eudicotyledons</taxon>
        <taxon>Gunneridae</taxon>
        <taxon>Pentapetalae</taxon>
        <taxon>asterids</taxon>
        <taxon>lamiids</taxon>
        <taxon>Lamiales</taxon>
        <taxon>Bignoniaceae</taxon>
        <taxon>Crescentiina</taxon>
        <taxon>Tabebuia alliance</taxon>
        <taxon>Handroanthus</taxon>
    </lineage>
</organism>
<comment type="caution">
    <text evidence="4">The sequence shown here is derived from an EMBL/GenBank/DDBJ whole genome shotgun (WGS) entry which is preliminary data.</text>
</comment>
<dbReference type="Pfam" id="PF14389">
    <property type="entry name" value="Lzipper-MIP1"/>
    <property type="match status" value="1"/>
</dbReference>
<name>A0A2G9HNL6_9LAMI</name>
<feature type="domain" description="Ternary complex factor MIP1 leucine-zipper" evidence="3">
    <location>
        <begin position="32"/>
        <end position="110"/>
    </location>
</feature>
<reference evidence="5" key="1">
    <citation type="journal article" date="2018" name="Gigascience">
        <title>Genome assembly of the Pink Ipe (Handroanthus impetiginosus, Bignoniaceae), a highly valued, ecologically keystone Neotropical timber forest tree.</title>
        <authorList>
            <person name="Silva-Junior O.B."/>
            <person name="Grattapaglia D."/>
            <person name="Novaes E."/>
            <person name="Collevatti R.G."/>
        </authorList>
    </citation>
    <scope>NUCLEOTIDE SEQUENCE [LARGE SCALE GENOMIC DNA]</scope>
    <source>
        <strain evidence="5">cv. UFG-1</strain>
    </source>
</reference>
<evidence type="ECO:0000313" key="5">
    <source>
        <dbReference type="Proteomes" id="UP000231279"/>
    </source>
</evidence>
<dbReference type="AlphaFoldDB" id="A0A2G9HNL6"/>
<dbReference type="PANTHER" id="PTHR46248">
    <property type="entry name" value="EXPRESSED PROTEIN"/>
    <property type="match status" value="1"/>
</dbReference>
<gene>
    <name evidence="4" type="ORF">CDL12_08203</name>
</gene>
<dbReference type="PANTHER" id="PTHR46248:SF9">
    <property type="entry name" value="EXPRESSED PROTEIN"/>
    <property type="match status" value="1"/>
</dbReference>
<dbReference type="Proteomes" id="UP000231279">
    <property type="component" value="Unassembled WGS sequence"/>
</dbReference>
<dbReference type="EMBL" id="NKXS01001329">
    <property type="protein sequence ID" value="PIN19128.1"/>
    <property type="molecule type" value="Genomic_DNA"/>
</dbReference>
<feature type="compositionally biased region" description="Polar residues" evidence="2">
    <location>
        <begin position="8"/>
        <end position="20"/>
    </location>
</feature>
<accession>A0A2G9HNL6</accession>
<feature type="region of interest" description="Disordered" evidence="2">
    <location>
        <begin position="1"/>
        <end position="30"/>
    </location>
</feature>
<sequence length="191" mass="21418">MSKRVGNIINSKKTPLNPQNGKKMELQGSSARQRKLALLQDVDNLKKKLRHEENVHRALERAFSRPLGSLPRLPPYLPQYTLELLAEVAVLEEEVVRLEEQLANFRQGLSSSNKSLIRSSKQRDSRSLSPNEGSFVSPSLSRSVSIRIFHCGPDGIKTSKESRIIGIPVNRCQLKPESVMVKSVNPLKSVK</sequence>
<proteinExistence type="predicted"/>
<dbReference type="OrthoDB" id="418495at2759"/>
<evidence type="ECO:0000259" key="3">
    <source>
        <dbReference type="Pfam" id="PF14389"/>
    </source>
</evidence>